<dbReference type="PANTHER" id="PTHR43214:SF41">
    <property type="entry name" value="NITRATE_NITRITE RESPONSE REGULATOR PROTEIN NARP"/>
    <property type="match status" value="1"/>
</dbReference>
<keyword evidence="3" id="KW-0804">Transcription</keyword>
<dbReference type="GO" id="GO:0006355">
    <property type="term" value="P:regulation of DNA-templated transcription"/>
    <property type="evidence" value="ECO:0007669"/>
    <property type="project" value="InterPro"/>
</dbReference>
<dbReference type="PROSITE" id="PS50110">
    <property type="entry name" value="RESPONSE_REGULATORY"/>
    <property type="match status" value="1"/>
</dbReference>
<dbReference type="PANTHER" id="PTHR43214">
    <property type="entry name" value="TWO-COMPONENT RESPONSE REGULATOR"/>
    <property type="match status" value="1"/>
</dbReference>
<dbReference type="OrthoDB" id="9816469at2"/>
<feature type="modified residue" description="4-aspartylphosphate" evidence="4">
    <location>
        <position position="55"/>
    </location>
</feature>
<dbReference type="GO" id="GO:0000160">
    <property type="term" value="P:phosphorelay signal transduction system"/>
    <property type="evidence" value="ECO:0007669"/>
    <property type="project" value="InterPro"/>
</dbReference>
<keyword evidence="1" id="KW-0805">Transcription regulation</keyword>
<dbReference type="EMBL" id="CP037902">
    <property type="protein sequence ID" value="QBP14546.1"/>
    <property type="molecule type" value="Genomic_DNA"/>
</dbReference>
<dbReference type="SUPFAM" id="SSF52172">
    <property type="entry name" value="CheY-like"/>
    <property type="match status" value="1"/>
</dbReference>
<dbReference type="PRINTS" id="PR00038">
    <property type="entry name" value="HTHLUXR"/>
</dbReference>
<sequence>MTTGLLLIDDHPLFRKGLRMMLDGCDDFTVLGEAAAGRQGVEMARTLQPGLILLDLHMPGLGGMQVLDEVRQIGLDARVIVLTASLVRDELVEALRLGANGYLLKETEPDELVGYVRRCNGGNVVLTDEMIRLLAQDDGKAAGAAPEPDVLLSAREAQTLGLIAQGMSNKQIARELGISDGTVKIYVKNLLRKLRLRSRLELAAWAYRTAGGVPVQAYRPAGAWR</sequence>
<geneLocation type="plasmid" evidence="7">
    <name>p1</name>
</geneLocation>
<dbReference type="PROSITE" id="PS00622">
    <property type="entry name" value="HTH_LUXR_1"/>
    <property type="match status" value="1"/>
</dbReference>
<dbReference type="AlphaFoldDB" id="A0A482J357"/>
<dbReference type="SUPFAM" id="SSF46894">
    <property type="entry name" value="C-terminal effector domain of the bipartite response regulators"/>
    <property type="match status" value="1"/>
</dbReference>
<dbReference type="Pfam" id="PF00072">
    <property type="entry name" value="Response_reg"/>
    <property type="match status" value="1"/>
</dbReference>
<dbReference type="Gene3D" id="3.40.50.2300">
    <property type="match status" value="1"/>
</dbReference>
<reference evidence="7 8" key="1">
    <citation type="submission" date="2019-03" db="EMBL/GenBank/DDBJ databases">
        <title>Comparative insights into the high quality Complete genome sequence of highly metal resistant Cupriavidus metallidurans strain BS1 isolated from a gold-copper mine.</title>
        <authorList>
            <person name="Mazhar H.S."/>
            <person name="Rensing C."/>
        </authorList>
    </citation>
    <scope>NUCLEOTIDE SEQUENCE [LARGE SCALE GENOMIC DNA]</scope>
    <source>
        <strain evidence="7 8">BS1</strain>
        <plasmid evidence="7 8">p1</plasmid>
    </source>
</reference>
<evidence type="ECO:0000256" key="1">
    <source>
        <dbReference type="ARBA" id="ARBA00023015"/>
    </source>
</evidence>
<proteinExistence type="predicted"/>
<protein>
    <submittedName>
        <fullName evidence="7">Response regulator</fullName>
    </submittedName>
</protein>
<dbReference type="PROSITE" id="PS50043">
    <property type="entry name" value="HTH_LUXR_2"/>
    <property type="match status" value="1"/>
</dbReference>
<dbReference type="InterPro" id="IPR001789">
    <property type="entry name" value="Sig_transdc_resp-reg_receiver"/>
</dbReference>
<dbReference type="Pfam" id="PF00196">
    <property type="entry name" value="GerE"/>
    <property type="match status" value="1"/>
</dbReference>
<feature type="domain" description="Response regulatory" evidence="6">
    <location>
        <begin position="4"/>
        <end position="120"/>
    </location>
</feature>
<evidence type="ECO:0000256" key="3">
    <source>
        <dbReference type="ARBA" id="ARBA00023163"/>
    </source>
</evidence>
<keyword evidence="7" id="KW-0614">Plasmid</keyword>
<name>A0A482J357_9BURK</name>
<dbReference type="SMART" id="SM00448">
    <property type="entry name" value="REC"/>
    <property type="match status" value="1"/>
</dbReference>
<dbReference type="GO" id="GO:0003677">
    <property type="term" value="F:DNA binding"/>
    <property type="evidence" value="ECO:0007669"/>
    <property type="project" value="UniProtKB-KW"/>
</dbReference>
<dbReference type="InterPro" id="IPR011006">
    <property type="entry name" value="CheY-like_superfamily"/>
</dbReference>
<dbReference type="RefSeq" id="WP_017513356.1">
    <property type="nucleotide sequence ID" value="NZ_CP037902.1"/>
</dbReference>
<dbReference type="SMART" id="SM00421">
    <property type="entry name" value="HTH_LUXR"/>
    <property type="match status" value="1"/>
</dbReference>
<gene>
    <name evidence="7" type="ORF">DDF84_033130</name>
</gene>
<evidence type="ECO:0000256" key="2">
    <source>
        <dbReference type="ARBA" id="ARBA00023125"/>
    </source>
</evidence>
<dbReference type="InterPro" id="IPR039420">
    <property type="entry name" value="WalR-like"/>
</dbReference>
<organism evidence="7 8">
    <name type="scientific">Cupriavidus metallidurans</name>
    <dbReference type="NCBI Taxonomy" id="119219"/>
    <lineage>
        <taxon>Bacteria</taxon>
        <taxon>Pseudomonadati</taxon>
        <taxon>Pseudomonadota</taxon>
        <taxon>Betaproteobacteria</taxon>
        <taxon>Burkholderiales</taxon>
        <taxon>Burkholderiaceae</taxon>
        <taxon>Cupriavidus</taxon>
    </lineage>
</organism>
<evidence type="ECO:0000259" key="5">
    <source>
        <dbReference type="PROSITE" id="PS50043"/>
    </source>
</evidence>
<evidence type="ECO:0000313" key="7">
    <source>
        <dbReference type="EMBL" id="QBP14546.1"/>
    </source>
</evidence>
<dbReference type="CDD" id="cd06170">
    <property type="entry name" value="LuxR_C_like"/>
    <property type="match status" value="1"/>
</dbReference>
<keyword evidence="2" id="KW-0238">DNA-binding</keyword>
<evidence type="ECO:0000313" key="8">
    <source>
        <dbReference type="Proteomes" id="UP000253772"/>
    </source>
</evidence>
<evidence type="ECO:0000259" key="6">
    <source>
        <dbReference type="PROSITE" id="PS50110"/>
    </source>
</evidence>
<dbReference type="InterPro" id="IPR016032">
    <property type="entry name" value="Sig_transdc_resp-reg_C-effctor"/>
</dbReference>
<dbReference type="Proteomes" id="UP000253772">
    <property type="component" value="Plasmid p1"/>
</dbReference>
<evidence type="ECO:0000256" key="4">
    <source>
        <dbReference type="PROSITE-ProRule" id="PRU00169"/>
    </source>
</evidence>
<feature type="domain" description="HTH luxR-type" evidence="5">
    <location>
        <begin position="145"/>
        <end position="210"/>
    </location>
</feature>
<keyword evidence="4" id="KW-0597">Phosphoprotein</keyword>
<dbReference type="InterPro" id="IPR000792">
    <property type="entry name" value="Tscrpt_reg_LuxR_C"/>
</dbReference>
<accession>A0A482J357</accession>